<keyword evidence="2" id="KW-1185">Reference proteome</keyword>
<dbReference type="OrthoDB" id="3745257at2"/>
<evidence type="ECO:0008006" key="3">
    <source>
        <dbReference type="Google" id="ProtNLM"/>
    </source>
</evidence>
<dbReference type="Proteomes" id="UP000198769">
    <property type="component" value="Unassembled WGS sequence"/>
</dbReference>
<accession>A0A1I4Y6X2</accession>
<name>A0A1I4Y6X2_CHROL</name>
<proteinExistence type="predicted"/>
<dbReference type="EMBL" id="FOVD01000003">
    <property type="protein sequence ID" value="SFN33816.1"/>
    <property type="molecule type" value="Genomic_DNA"/>
</dbReference>
<protein>
    <recommendedName>
        <fullName evidence="3">FAD-binding FR-type domain-containing protein</fullName>
    </recommendedName>
</protein>
<dbReference type="AlphaFoldDB" id="A0A1I4Y6X2"/>
<sequence>MHSKPKPSDFFSGNILSKSKIAENTFHIRIQSRDFSQLHYAAGYTAEIFLSDPYYNPETEIREYAFWNYEPVFHTADFAIHTDVMNHTSKWIETIQEGDTVFFRKLSDELILDESGSHYFLIGDVKALAYLYEINRALAISKKVDSFIYTERKEDVFSDLDHSFPLTSYTINPLTPEKIVEIIKEKFPESSKNTIVYILGNEKISSLISTYLQNNSSFEISNIYGKDF</sequence>
<dbReference type="RefSeq" id="WP_090024485.1">
    <property type="nucleotide sequence ID" value="NZ_FOVD01000003.1"/>
</dbReference>
<dbReference type="InterPro" id="IPR017938">
    <property type="entry name" value="Riboflavin_synthase-like_b-brl"/>
</dbReference>
<reference evidence="2" key="1">
    <citation type="submission" date="2016-10" db="EMBL/GenBank/DDBJ databases">
        <authorList>
            <person name="Varghese N."/>
            <person name="Submissions S."/>
        </authorList>
    </citation>
    <scope>NUCLEOTIDE SEQUENCE [LARGE SCALE GENOMIC DNA]</scope>
    <source>
        <strain evidence="2">DSM 25575</strain>
    </source>
</reference>
<gene>
    <name evidence="1" type="ORF">SAMN05421594_2194</name>
</gene>
<evidence type="ECO:0000313" key="2">
    <source>
        <dbReference type="Proteomes" id="UP000198769"/>
    </source>
</evidence>
<organism evidence="1 2">
    <name type="scientific">Chryseobacterium oleae</name>
    <dbReference type="NCBI Taxonomy" id="491207"/>
    <lineage>
        <taxon>Bacteria</taxon>
        <taxon>Pseudomonadati</taxon>
        <taxon>Bacteroidota</taxon>
        <taxon>Flavobacteriia</taxon>
        <taxon>Flavobacteriales</taxon>
        <taxon>Weeksellaceae</taxon>
        <taxon>Chryseobacterium group</taxon>
        <taxon>Chryseobacterium</taxon>
    </lineage>
</organism>
<dbReference type="SUPFAM" id="SSF63380">
    <property type="entry name" value="Riboflavin synthase domain-like"/>
    <property type="match status" value="1"/>
</dbReference>
<evidence type="ECO:0000313" key="1">
    <source>
        <dbReference type="EMBL" id="SFN33816.1"/>
    </source>
</evidence>